<keyword evidence="4 7" id="KW-0067">ATP-binding</keyword>
<evidence type="ECO:0000256" key="2">
    <source>
        <dbReference type="ARBA" id="ARBA00022448"/>
    </source>
</evidence>
<dbReference type="PROSITE" id="PS50893">
    <property type="entry name" value="ABC_TRANSPORTER_2"/>
    <property type="match status" value="1"/>
</dbReference>
<dbReference type="SMART" id="SM00382">
    <property type="entry name" value="AAA"/>
    <property type="match status" value="1"/>
</dbReference>
<proteinExistence type="inferred from homology"/>
<evidence type="ECO:0000256" key="4">
    <source>
        <dbReference type="ARBA" id="ARBA00022840"/>
    </source>
</evidence>
<dbReference type="EMBL" id="DWWJ01000031">
    <property type="protein sequence ID" value="HJC40281.1"/>
    <property type="molecule type" value="Genomic_DNA"/>
</dbReference>
<evidence type="ECO:0000256" key="1">
    <source>
        <dbReference type="ARBA" id="ARBA00005417"/>
    </source>
</evidence>
<evidence type="ECO:0000256" key="5">
    <source>
        <dbReference type="ARBA" id="ARBA00066388"/>
    </source>
</evidence>
<dbReference type="InterPro" id="IPR027417">
    <property type="entry name" value="P-loop_NTPase"/>
</dbReference>
<gene>
    <name evidence="7" type="ORF">H9701_01835</name>
</gene>
<dbReference type="GO" id="GO:0005524">
    <property type="term" value="F:ATP binding"/>
    <property type="evidence" value="ECO:0007669"/>
    <property type="project" value="UniProtKB-KW"/>
</dbReference>
<dbReference type="PROSITE" id="PS00211">
    <property type="entry name" value="ABC_TRANSPORTER_1"/>
    <property type="match status" value="1"/>
</dbReference>
<evidence type="ECO:0000313" key="7">
    <source>
        <dbReference type="EMBL" id="HJC40281.1"/>
    </source>
</evidence>
<dbReference type="EC" id="7.6.2.9" evidence="5"/>
<dbReference type="InterPro" id="IPR003439">
    <property type="entry name" value="ABC_transporter-like_ATP-bd"/>
</dbReference>
<dbReference type="FunFam" id="3.40.50.300:FF:000425">
    <property type="entry name" value="Probable ABC transporter, ATP-binding subunit"/>
    <property type="match status" value="1"/>
</dbReference>
<organism evidence="7 8">
    <name type="scientific">Candidatus Intestinimonas pullistercoris</name>
    <dbReference type="NCBI Taxonomy" id="2838623"/>
    <lineage>
        <taxon>Bacteria</taxon>
        <taxon>Bacillati</taxon>
        <taxon>Bacillota</taxon>
        <taxon>Clostridia</taxon>
        <taxon>Eubacteriales</taxon>
        <taxon>Intestinimonas</taxon>
    </lineage>
</organism>
<dbReference type="SUPFAM" id="SSF52540">
    <property type="entry name" value="P-loop containing nucleoside triphosphate hydrolases"/>
    <property type="match status" value="1"/>
</dbReference>
<evidence type="ECO:0000259" key="6">
    <source>
        <dbReference type="PROSITE" id="PS50893"/>
    </source>
</evidence>
<dbReference type="Pfam" id="PF00005">
    <property type="entry name" value="ABC_tran"/>
    <property type="match status" value="1"/>
</dbReference>
<dbReference type="PANTHER" id="PTHR43117:SF4">
    <property type="entry name" value="OSMOPROTECTANT IMPORT ATP-BINDING PROTEIN OSMV"/>
    <property type="match status" value="1"/>
</dbReference>
<reference evidence="7" key="1">
    <citation type="journal article" date="2021" name="PeerJ">
        <title>Extensive microbial diversity within the chicken gut microbiome revealed by metagenomics and culture.</title>
        <authorList>
            <person name="Gilroy R."/>
            <person name="Ravi A."/>
            <person name="Getino M."/>
            <person name="Pursley I."/>
            <person name="Horton D.L."/>
            <person name="Alikhan N.F."/>
            <person name="Baker D."/>
            <person name="Gharbi K."/>
            <person name="Hall N."/>
            <person name="Watson M."/>
            <person name="Adriaenssens E.M."/>
            <person name="Foster-Nyarko E."/>
            <person name="Jarju S."/>
            <person name="Secka A."/>
            <person name="Antonio M."/>
            <person name="Oren A."/>
            <person name="Chaudhuri R.R."/>
            <person name="La Ragione R."/>
            <person name="Hildebrand F."/>
            <person name="Pallen M.J."/>
        </authorList>
    </citation>
    <scope>NUCLEOTIDE SEQUENCE</scope>
    <source>
        <strain evidence="7">CHK186-1790</strain>
    </source>
</reference>
<dbReference type="PANTHER" id="PTHR43117">
    <property type="entry name" value="OSMOPROTECTANT IMPORT ATP-BINDING PROTEIN OSMV"/>
    <property type="match status" value="1"/>
</dbReference>
<keyword evidence="2" id="KW-0813">Transport</keyword>
<dbReference type="Proteomes" id="UP000823882">
    <property type="component" value="Unassembled WGS sequence"/>
</dbReference>
<dbReference type="InterPro" id="IPR017871">
    <property type="entry name" value="ABC_transporter-like_CS"/>
</dbReference>
<sequence length="252" mass="27330">MTQPIIRFEGVSKSFGAQAVLRDFSLDVAPGAFLTIIGRSGCGKTTALRLVNGLLTPDAGRVLVQGEDVAGTDPVALRRRIGYAIQSVGLFPHMTVEKNIAYVPSISGLEGWKGAQRQEKAAALLRQVGLEPELARRYPRALSGGQRQRVGIARALAAGPDILLMDEPFGAVDEITRGQLQDEILRIHRESGITILFVTHDISEALKLGTHTLVMDAGQVLQYAPPSQILAQPASPFVEQLVCRSREFQVRE</sequence>
<feature type="domain" description="ABC transporter" evidence="6">
    <location>
        <begin position="6"/>
        <end position="242"/>
    </location>
</feature>
<dbReference type="AlphaFoldDB" id="A0A9D2NX34"/>
<evidence type="ECO:0000313" key="8">
    <source>
        <dbReference type="Proteomes" id="UP000823882"/>
    </source>
</evidence>
<name>A0A9D2NX34_9FIRM</name>
<keyword evidence="3" id="KW-0547">Nucleotide-binding</keyword>
<reference evidence="7" key="2">
    <citation type="submission" date="2021-04" db="EMBL/GenBank/DDBJ databases">
        <authorList>
            <person name="Gilroy R."/>
        </authorList>
    </citation>
    <scope>NUCLEOTIDE SEQUENCE</scope>
    <source>
        <strain evidence="7">CHK186-1790</strain>
    </source>
</reference>
<protein>
    <recommendedName>
        <fullName evidence="5">ABC-type quaternary amine transporter</fullName>
        <ecNumber evidence="5">7.6.2.9</ecNumber>
    </recommendedName>
</protein>
<dbReference type="InterPro" id="IPR003593">
    <property type="entry name" value="AAA+_ATPase"/>
</dbReference>
<comment type="caution">
    <text evidence="7">The sequence shown here is derived from an EMBL/GenBank/DDBJ whole genome shotgun (WGS) entry which is preliminary data.</text>
</comment>
<comment type="similarity">
    <text evidence="1">Belongs to the ABC transporter superfamily.</text>
</comment>
<dbReference type="GO" id="GO:0015418">
    <property type="term" value="F:ABC-type quaternary ammonium compound transporting activity"/>
    <property type="evidence" value="ECO:0007669"/>
    <property type="project" value="UniProtKB-EC"/>
</dbReference>
<dbReference type="Gene3D" id="3.40.50.300">
    <property type="entry name" value="P-loop containing nucleotide triphosphate hydrolases"/>
    <property type="match status" value="1"/>
</dbReference>
<dbReference type="GO" id="GO:0016887">
    <property type="term" value="F:ATP hydrolysis activity"/>
    <property type="evidence" value="ECO:0007669"/>
    <property type="project" value="InterPro"/>
</dbReference>
<accession>A0A9D2NX34</accession>
<evidence type="ECO:0000256" key="3">
    <source>
        <dbReference type="ARBA" id="ARBA00022741"/>
    </source>
</evidence>